<comment type="caution">
    <text evidence="1">The sequence shown here is derived from an EMBL/GenBank/DDBJ whole genome shotgun (WGS) entry which is preliminary data.</text>
</comment>
<evidence type="ECO:0000313" key="1">
    <source>
        <dbReference type="EMBL" id="OWY95915.1"/>
    </source>
</evidence>
<sequence length="122" mass="13872">MVYRYCELATRGRISKLQLRKKFAAGLSHDRSLPPWINGSIERANRDIIQVLRAFCLEYEVDTHDWTFFVPILQGNLNHTPVPSLGNKAPIELFCGLPLPSPLDVCMDAEQKKIIALPEQPE</sequence>
<dbReference type="AlphaFoldDB" id="A0A225URY3"/>
<dbReference type="EMBL" id="NBNE01012322">
    <property type="protein sequence ID" value="OWY95915.1"/>
    <property type="molecule type" value="Genomic_DNA"/>
</dbReference>
<dbReference type="InterPro" id="IPR036397">
    <property type="entry name" value="RNaseH_sf"/>
</dbReference>
<name>A0A225URY3_9STRA</name>
<dbReference type="GO" id="GO:0003676">
    <property type="term" value="F:nucleic acid binding"/>
    <property type="evidence" value="ECO:0007669"/>
    <property type="project" value="InterPro"/>
</dbReference>
<proteinExistence type="predicted"/>
<dbReference type="SUPFAM" id="SSF53098">
    <property type="entry name" value="Ribonuclease H-like"/>
    <property type="match status" value="1"/>
</dbReference>
<gene>
    <name evidence="1" type="ORF">PHMEG_00033950</name>
</gene>
<dbReference type="OrthoDB" id="92412at2759"/>
<dbReference type="Gene3D" id="3.30.420.10">
    <property type="entry name" value="Ribonuclease H-like superfamily/Ribonuclease H"/>
    <property type="match status" value="1"/>
</dbReference>
<keyword evidence="2" id="KW-1185">Reference proteome</keyword>
<organism evidence="1 2">
    <name type="scientific">Phytophthora megakarya</name>
    <dbReference type="NCBI Taxonomy" id="4795"/>
    <lineage>
        <taxon>Eukaryota</taxon>
        <taxon>Sar</taxon>
        <taxon>Stramenopiles</taxon>
        <taxon>Oomycota</taxon>
        <taxon>Peronosporomycetes</taxon>
        <taxon>Peronosporales</taxon>
        <taxon>Peronosporaceae</taxon>
        <taxon>Phytophthora</taxon>
    </lineage>
</organism>
<protein>
    <recommendedName>
        <fullName evidence="3">Integrase catalytic domain-containing protein</fullName>
    </recommendedName>
</protein>
<accession>A0A225URY3</accession>
<evidence type="ECO:0008006" key="3">
    <source>
        <dbReference type="Google" id="ProtNLM"/>
    </source>
</evidence>
<reference evidence="2" key="1">
    <citation type="submission" date="2017-03" db="EMBL/GenBank/DDBJ databases">
        <title>Phytopthora megakarya and P. palmivora, two closely related causual agents of cacao black pod achieved similar genome size and gene model numbers by different mechanisms.</title>
        <authorList>
            <person name="Ali S."/>
            <person name="Shao J."/>
            <person name="Larry D.J."/>
            <person name="Kronmiller B."/>
            <person name="Shen D."/>
            <person name="Strem M.D."/>
            <person name="Melnick R.L."/>
            <person name="Guiltinan M.J."/>
            <person name="Tyler B.M."/>
            <person name="Meinhardt L.W."/>
            <person name="Bailey B.A."/>
        </authorList>
    </citation>
    <scope>NUCLEOTIDE SEQUENCE [LARGE SCALE GENOMIC DNA]</scope>
    <source>
        <strain evidence="2">zdho120</strain>
    </source>
</reference>
<dbReference type="InterPro" id="IPR012337">
    <property type="entry name" value="RNaseH-like_sf"/>
</dbReference>
<dbReference type="Proteomes" id="UP000198211">
    <property type="component" value="Unassembled WGS sequence"/>
</dbReference>
<evidence type="ECO:0000313" key="2">
    <source>
        <dbReference type="Proteomes" id="UP000198211"/>
    </source>
</evidence>